<gene>
    <name evidence="1" type="ORF">NCTC10005_07034</name>
</gene>
<dbReference type="EMBL" id="UGJB01000004">
    <property type="protein sequence ID" value="STQ14187.1"/>
    <property type="molecule type" value="Genomic_DNA"/>
</dbReference>
<dbReference type="AlphaFoldDB" id="A0A377M6C9"/>
<organism evidence="1 2">
    <name type="scientific">Enterobacter cloacae</name>
    <dbReference type="NCBI Taxonomy" id="550"/>
    <lineage>
        <taxon>Bacteria</taxon>
        <taxon>Pseudomonadati</taxon>
        <taxon>Pseudomonadota</taxon>
        <taxon>Gammaproteobacteria</taxon>
        <taxon>Enterobacterales</taxon>
        <taxon>Enterobacteriaceae</taxon>
        <taxon>Enterobacter</taxon>
        <taxon>Enterobacter cloacae complex</taxon>
    </lineage>
</organism>
<evidence type="ECO:0000313" key="1">
    <source>
        <dbReference type="EMBL" id="STQ14187.1"/>
    </source>
</evidence>
<protein>
    <submittedName>
        <fullName evidence="1">Uncharacterized protein</fullName>
    </submittedName>
</protein>
<evidence type="ECO:0000313" key="2">
    <source>
        <dbReference type="Proteomes" id="UP000255106"/>
    </source>
</evidence>
<sequence length="50" mass="5917">MGRYIATTQRTDNHPCHNQQHWLQKRGQIICQLKGLLRMMAGKVFQHNVE</sequence>
<proteinExistence type="predicted"/>
<dbReference type="Proteomes" id="UP000255106">
    <property type="component" value="Unassembled WGS sequence"/>
</dbReference>
<reference evidence="1 2" key="1">
    <citation type="submission" date="2018-06" db="EMBL/GenBank/DDBJ databases">
        <authorList>
            <consortium name="Pathogen Informatics"/>
            <person name="Doyle S."/>
        </authorList>
    </citation>
    <scope>NUCLEOTIDE SEQUENCE [LARGE SCALE GENOMIC DNA]</scope>
    <source>
        <strain evidence="1 2">NCTC10005</strain>
    </source>
</reference>
<name>A0A377M6C9_ENTCL</name>
<accession>A0A377M6C9</accession>